<sequence length="240" mass="23990">MQKANVGKWVQRGGLLALVMTGVMTAGCGGGGGGGGAASASASGASGDGSANSGANSAPKISGTPVTEAAVGSNYSMTPNATDDDGDTLAFSIQNKPDWAQFNTATGQLSGTPTSQASTNDIVITVSDGKASASLTAFSITVGATGSTPSQAASGPGVSLSWDVPTRTESGETLQDLAGYRIHYGTNQNAMVRSIEVASAGQNTFTVQNLPRGTYYFAVRAFTASGEESKLSNVISRTIS</sequence>
<dbReference type="SUPFAM" id="SSF49313">
    <property type="entry name" value="Cadherin-like"/>
    <property type="match status" value="1"/>
</dbReference>
<dbReference type="EMBL" id="JAEVLS010000001">
    <property type="protein sequence ID" value="MBM0103862.1"/>
    <property type="molecule type" value="Genomic_DNA"/>
</dbReference>
<keyword evidence="4" id="KW-1185">Reference proteome</keyword>
<dbReference type="InterPro" id="IPR015919">
    <property type="entry name" value="Cadherin-like_sf"/>
</dbReference>
<accession>A0ABS1WSD6</accession>
<dbReference type="Proteomes" id="UP000661077">
    <property type="component" value="Unassembled WGS sequence"/>
</dbReference>
<gene>
    <name evidence="3" type="ORF">JM946_03865</name>
</gene>
<comment type="caution">
    <text evidence="3">The sequence shown here is derived from an EMBL/GenBank/DDBJ whole genome shotgun (WGS) entry which is preliminary data.</text>
</comment>
<dbReference type="InterPro" id="IPR006644">
    <property type="entry name" value="Cadg"/>
</dbReference>
<evidence type="ECO:0000313" key="3">
    <source>
        <dbReference type="EMBL" id="MBM0103862.1"/>
    </source>
</evidence>
<protein>
    <recommendedName>
        <fullName evidence="2">Fibronectin type-III domain-containing protein</fullName>
    </recommendedName>
</protein>
<evidence type="ECO:0000259" key="2">
    <source>
        <dbReference type="PROSITE" id="PS50853"/>
    </source>
</evidence>
<organism evidence="3 4">
    <name type="scientific">Steroidobacter gossypii</name>
    <dbReference type="NCBI Taxonomy" id="2805490"/>
    <lineage>
        <taxon>Bacteria</taxon>
        <taxon>Pseudomonadati</taxon>
        <taxon>Pseudomonadota</taxon>
        <taxon>Gammaproteobacteria</taxon>
        <taxon>Steroidobacterales</taxon>
        <taxon>Steroidobacteraceae</taxon>
        <taxon>Steroidobacter</taxon>
    </lineage>
</organism>
<dbReference type="PROSITE" id="PS50853">
    <property type="entry name" value="FN3"/>
    <property type="match status" value="1"/>
</dbReference>
<evidence type="ECO:0000313" key="4">
    <source>
        <dbReference type="Proteomes" id="UP000661077"/>
    </source>
</evidence>
<feature type="region of interest" description="Disordered" evidence="1">
    <location>
        <begin position="72"/>
        <end position="91"/>
    </location>
</feature>
<dbReference type="Pfam" id="PF00041">
    <property type="entry name" value="fn3"/>
    <property type="match status" value="1"/>
</dbReference>
<feature type="domain" description="Fibronectin type-III" evidence="2">
    <location>
        <begin position="144"/>
        <end position="240"/>
    </location>
</feature>
<proteinExistence type="predicted"/>
<dbReference type="SUPFAM" id="SSF49265">
    <property type="entry name" value="Fibronectin type III"/>
    <property type="match status" value="1"/>
</dbReference>
<dbReference type="SMART" id="SM00736">
    <property type="entry name" value="CADG"/>
    <property type="match status" value="1"/>
</dbReference>
<dbReference type="Pfam" id="PF05345">
    <property type="entry name" value="He_PIG"/>
    <property type="match status" value="1"/>
</dbReference>
<feature type="region of interest" description="Disordered" evidence="1">
    <location>
        <begin position="31"/>
        <end position="65"/>
    </location>
</feature>
<reference evidence="3 4" key="1">
    <citation type="journal article" date="2021" name="Int. J. Syst. Evol. Microbiol.">
        <title>Steroidobacter gossypii sp. nov., isolated from soil of cotton cropping field.</title>
        <authorList>
            <person name="Huang R."/>
            <person name="Yang S."/>
            <person name="Zhen C."/>
            <person name="Liu W."/>
        </authorList>
    </citation>
    <scope>NUCLEOTIDE SEQUENCE [LARGE SCALE GENOMIC DNA]</scope>
    <source>
        <strain evidence="3 4">S1-65</strain>
    </source>
</reference>
<feature type="compositionally biased region" description="Low complexity" evidence="1">
    <location>
        <begin position="38"/>
        <end position="58"/>
    </location>
</feature>
<dbReference type="InterPro" id="IPR003961">
    <property type="entry name" value="FN3_dom"/>
</dbReference>
<dbReference type="InterPro" id="IPR013783">
    <property type="entry name" value="Ig-like_fold"/>
</dbReference>
<dbReference type="RefSeq" id="WP_203165814.1">
    <property type="nucleotide sequence ID" value="NZ_JAEVLS010000001.1"/>
</dbReference>
<dbReference type="Gene3D" id="2.60.40.10">
    <property type="entry name" value="Immunoglobulins"/>
    <property type="match status" value="2"/>
</dbReference>
<name>A0ABS1WSD6_9GAMM</name>
<evidence type="ECO:0000256" key="1">
    <source>
        <dbReference type="SAM" id="MobiDB-lite"/>
    </source>
</evidence>
<dbReference type="PROSITE" id="PS51257">
    <property type="entry name" value="PROKAR_LIPOPROTEIN"/>
    <property type="match status" value="1"/>
</dbReference>
<dbReference type="CDD" id="cd00063">
    <property type="entry name" value="FN3"/>
    <property type="match status" value="1"/>
</dbReference>
<dbReference type="InterPro" id="IPR036116">
    <property type="entry name" value="FN3_sf"/>
</dbReference>